<keyword evidence="1" id="KW-1185">Reference proteome</keyword>
<dbReference type="Proteomes" id="UP000887565">
    <property type="component" value="Unplaced"/>
</dbReference>
<evidence type="ECO:0000313" key="2">
    <source>
        <dbReference type="WBParaSite" id="nRc.2.0.1.t43674-RA"/>
    </source>
</evidence>
<name>A0A915KYX6_ROMCU</name>
<dbReference type="AlphaFoldDB" id="A0A915KYX6"/>
<proteinExistence type="predicted"/>
<dbReference type="WBParaSite" id="nRc.2.0.1.t43674-RA">
    <property type="protein sequence ID" value="nRc.2.0.1.t43674-RA"/>
    <property type="gene ID" value="nRc.2.0.1.g43674"/>
</dbReference>
<organism evidence="1 2">
    <name type="scientific">Romanomermis culicivorax</name>
    <name type="common">Nematode worm</name>
    <dbReference type="NCBI Taxonomy" id="13658"/>
    <lineage>
        <taxon>Eukaryota</taxon>
        <taxon>Metazoa</taxon>
        <taxon>Ecdysozoa</taxon>
        <taxon>Nematoda</taxon>
        <taxon>Enoplea</taxon>
        <taxon>Dorylaimia</taxon>
        <taxon>Mermithida</taxon>
        <taxon>Mermithoidea</taxon>
        <taxon>Mermithidae</taxon>
        <taxon>Romanomermis</taxon>
    </lineage>
</organism>
<evidence type="ECO:0000313" key="1">
    <source>
        <dbReference type="Proteomes" id="UP000887565"/>
    </source>
</evidence>
<accession>A0A915KYX6</accession>
<reference evidence="2" key="1">
    <citation type="submission" date="2022-11" db="UniProtKB">
        <authorList>
            <consortium name="WormBaseParasite"/>
        </authorList>
    </citation>
    <scope>IDENTIFICATION</scope>
</reference>
<sequence>MSIFLRRHSHKCVAGNSEEYFSDQKYLGPYGYHMASQSIGKSSRGDRPTASHMVEDSWGEGVPVALPANYTYASPAISNYCCELGFGWDAHENI</sequence>
<protein>
    <submittedName>
        <fullName evidence="2">Uncharacterized protein</fullName>
    </submittedName>
</protein>